<organism evidence="2 3">
    <name type="scientific">Stylophora pistillata</name>
    <name type="common">Smooth cauliflower coral</name>
    <dbReference type="NCBI Taxonomy" id="50429"/>
    <lineage>
        <taxon>Eukaryota</taxon>
        <taxon>Metazoa</taxon>
        <taxon>Cnidaria</taxon>
        <taxon>Anthozoa</taxon>
        <taxon>Hexacorallia</taxon>
        <taxon>Scleractinia</taxon>
        <taxon>Astrocoeniina</taxon>
        <taxon>Pocilloporidae</taxon>
        <taxon>Stylophora</taxon>
    </lineage>
</organism>
<dbReference type="InterPro" id="IPR005135">
    <property type="entry name" value="Endo/exonuclease/phosphatase"/>
</dbReference>
<dbReference type="GO" id="GO:0003964">
    <property type="term" value="F:RNA-directed DNA polymerase activity"/>
    <property type="evidence" value="ECO:0007669"/>
    <property type="project" value="UniProtKB-KW"/>
</dbReference>
<keyword evidence="2" id="KW-0695">RNA-directed DNA polymerase</keyword>
<dbReference type="EMBL" id="LSMT01000260">
    <property type="protein sequence ID" value="PFX21863.1"/>
    <property type="molecule type" value="Genomic_DNA"/>
</dbReference>
<evidence type="ECO:0000313" key="3">
    <source>
        <dbReference type="Proteomes" id="UP000225706"/>
    </source>
</evidence>
<gene>
    <name evidence="2" type="primary">pol</name>
    <name evidence="2" type="ORF">AWC38_SpisGene13644</name>
</gene>
<dbReference type="STRING" id="50429.A0A2B4RYK2"/>
<dbReference type="InterPro" id="IPR036691">
    <property type="entry name" value="Endo/exonu/phosph_ase_sf"/>
</dbReference>
<protein>
    <submittedName>
        <fullName evidence="2">RNA-directed DNA polymerase from mobile element jockey</fullName>
    </submittedName>
</protein>
<dbReference type="SUPFAM" id="SSF56672">
    <property type="entry name" value="DNA/RNA polymerases"/>
    <property type="match status" value="1"/>
</dbReference>
<keyword evidence="2" id="KW-0808">Transferase</keyword>
<reference evidence="3" key="1">
    <citation type="journal article" date="2017" name="bioRxiv">
        <title>Comparative analysis of the genomes of Stylophora pistillata and Acropora digitifera provides evidence for extensive differences between species of corals.</title>
        <authorList>
            <person name="Voolstra C.R."/>
            <person name="Li Y."/>
            <person name="Liew Y.J."/>
            <person name="Baumgarten S."/>
            <person name="Zoccola D."/>
            <person name="Flot J.-F."/>
            <person name="Tambutte S."/>
            <person name="Allemand D."/>
            <person name="Aranda M."/>
        </authorList>
    </citation>
    <scope>NUCLEOTIDE SEQUENCE [LARGE SCALE GENOMIC DNA]</scope>
</reference>
<name>A0A2B4RYK2_STYPI</name>
<dbReference type="OrthoDB" id="5974661at2759"/>
<accession>A0A2B4RYK2</accession>
<keyword evidence="2" id="KW-0548">Nucleotidyltransferase</keyword>
<proteinExistence type="predicted"/>
<dbReference type="CDD" id="cd01650">
    <property type="entry name" value="RT_nLTR_like"/>
    <property type="match status" value="1"/>
</dbReference>
<dbReference type="PANTHER" id="PTHR33332">
    <property type="entry name" value="REVERSE TRANSCRIPTASE DOMAIN-CONTAINING PROTEIN"/>
    <property type="match status" value="1"/>
</dbReference>
<dbReference type="Proteomes" id="UP000225706">
    <property type="component" value="Unassembled WGS sequence"/>
</dbReference>
<evidence type="ECO:0000259" key="1">
    <source>
        <dbReference type="PROSITE" id="PS50878"/>
    </source>
</evidence>
<dbReference type="PROSITE" id="PS50878">
    <property type="entry name" value="RT_POL"/>
    <property type="match status" value="1"/>
</dbReference>
<dbReference type="InterPro" id="IPR043502">
    <property type="entry name" value="DNA/RNA_pol_sf"/>
</dbReference>
<dbReference type="Pfam" id="PF14529">
    <property type="entry name" value="Exo_endo_phos_2"/>
    <property type="match status" value="1"/>
</dbReference>
<feature type="domain" description="Reverse transcriptase" evidence="1">
    <location>
        <begin position="163"/>
        <end position="410"/>
    </location>
</feature>
<evidence type="ECO:0000313" key="2">
    <source>
        <dbReference type="EMBL" id="PFX21863.1"/>
    </source>
</evidence>
<dbReference type="InterPro" id="IPR000477">
    <property type="entry name" value="RT_dom"/>
</dbReference>
<dbReference type="Pfam" id="PF00078">
    <property type="entry name" value="RVT_1"/>
    <property type="match status" value="1"/>
</dbReference>
<sequence length="414" mass="46589">MCHCFFDEFAGYLAHIVTASGHLLIVGDFNFHVDSQNSAGQRFNGLLHSFNLRQHVNDSTHKNGRTLDLVITREEQSFIKNLSVFDPALSDHFMIQCNLDFCKPLVQDQMLSFRRLRATDMDKSVSSDLEDSALNRSPLNDDHPLAIDQLNSTLQSIMDNHAPIIHEALIPNSLETALIIPLLKKTKLDTEDFKNFRSFSNLPFVSKLIDKSVALQLVQYVDDNNLDEKLKSAYKKLHSTETALLRVHDDILRTVDRGCTVVLLLLDLSAAFDTVDQGTLLHRLNTRFGIKGKVLAWFKSYLTDRSQFVGINGSNSSHSDLMFGVPQGSVLGPILYLLYTSPLGDIIRRHDMNFHFYADDCQVFFSLDSVSSVTTMRIEDCLQDIGTWMSLNKLKLNCDKTELLVIGSGNLSAS</sequence>
<keyword evidence="3" id="KW-1185">Reference proteome</keyword>
<dbReference type="AlphaFoldDB" id="A0A2B4RYK2"/>
<dbReference type="SUPFAM" id="SSF56219">
    <property type="entry name" value="DNase I-like"/>
    <property type="match status" value="1"/>
</dbReference>
<dbReference type="Gene3D" id="3.60.10.10">
    <property type="entry name" value="Endonuclease/exonuclease/phosphatase"/>
    <property type="match status" value="1"/>
</dbReference>
<comment type="caution">
    <text evidence="2">The sequence shown here is derived from an EMBL/GenBank/DDBJ whole genome shotgun (WGS) entry which is preliminary data.</text>
</comment>